<gene>
    <name evidence="2" type="ORF">DOTSEDRAFT_36013</name>
</gene>
<dbReference type="Proteomes" id="UP000016933">
    <property type="component" value="Unassembled WGS sequence"/>
</dbReference>
<dbReference type="OMA" id="ANLWITY"/>
<sequence length="275" mass="30685">MPRSHFSALLRPSKVPSLFFICPCAKERYSRLLAESWVVFDSESASSHQKREAKIEIRMLSKGLITEMLNNTFENHMDANWRPCQAEEGGLITQCCVHYAAASTIPPGQGPLHMPPVSGSRQTVAFRAPGKALVETKGIVVQPFEQHPSLLTANTKIRGEASSIFYLENIFVLPLKNFDCTPMLRFKQNTAMRHFYGPGARVNYNMPSPAMNWENLLRWIKLNSQGKMPFMTSPVQADSRDPGFHDGEKAARARHEVATHRGSVGDFQRRAGGGG</sequence>
<proteinExistence type="predicted"/>
<feature type="compositionally biased region" description="Basic and acidic residues" evidence="1">
    <location>
        <begin position="238"/>
        <end position="259"/>
    </location>
</feature>
<evidence type="ECO:0000313" key="2">
    <source>
        <dbReference type="EMBL" id="EME42078.1"/>
    </source>
</evidence>
<evidence type="ECO:0000256" key="1">
    <source>
        <dbReference type="SAM" id="MobiDB-lite"/>
    </source>
</evidence>
<organism evidence="2 3">
    <name type="scientific">Dothistroma septosporum (strain NZE10 / CBS 128990)</name>
    <name type="common">Red band needle blight fungus</name>
    <name type="synonym">Mycosphaerella pini</name>
    <dbReference type="NCBI Taxonomy" id="675120"/>
    <lineage>
        <taxon>Eukaryota</taxon>
        <taxon>Fungi</taxon>
        <taxon>Dikarya</taxon>
        <taxon>Ascomycota</taxon>
        <taxon>Pezizomycotina</taxon>
        <taxon>Dothideomycetes</taxon>
        <taxon>Dothideomycetidae</taxon>
        <taxon>Mycosphaerellales</taxon>
        <taxon>Mycosphaerellaceae</taxon>
        <taxon>Dothistroma</taxon>
    </lineage>
</organism>
<evidence type="ECO:0000313" key="3">
    <source>
        <dbReference type="Proteomes" id="UP000016933"/>
    </source>
</evidence>
<dbReference type="AlphaFoldDB" id="N1PHI8"/>
<keyword evidence="3" id="KW-1185">Reference proteome</keyword>
<reference evidence="2 3" key="2">
    <citation type="journal article" date="2012" name="PLoS Pathog.">
        <title>Diverse lifestyles and strategies of plant pathogenesis encoded in the genomes of eighteen Dothideomycetes fungi.</title>
        <authorList>
            <person name="Ohm R.A."/>
            <person name="Feau N."/>
            <person name="Henrissat B."/>
            <person name="Schoch C.L."/>
            <person name="Horwitz B.A."/>
            <person name="Barry K.W."/>
            <person name="Condon B.J."/>
            <person name="Copeland A.C."/>
            <person name="Dhillon B."/>
            <person name="Glaser F."/>
            <person name="Hesse C.N."/>
            <person name="Kosti I."/>
            <person name="LaButti K."/>
            <person name="Lindquist E.A."/>
            <person name="Lucas S."/>
            <person name="Salamov A.A."/>
            <person name="Bradshaw R.E."/>
            <person name="Ciuffetti L."/>
            <person name="Hamelin R.C."/>
            <person name="Kema G.H.J."/>
            <person name="Lawrence C."/>
            <person name="Scott J.A."/>
            <person name="Spatafora J.W."/>
            <person name="Turgeon B.G."/>
            <person name="de Wit P.J.G.M."/>
            <person name="Zhong S."/>
            <person name="Goodwin S.B."/>
            <person name="Grigoriev I.V."/>
        </authorList>
    </citation>
    <scope>NUCLEOTIDE SEQUENCE [LARGE SCALE GENOMIC DNA]</scope>
    <source>
        <strain evidence="3">NZE10 / CBS 128990</strain>
    </source>
</reference>
<reference evidence="3" key="1">
    <citation type="journal article" date="2012" name="PLoS Genet.">
        <title>The genomes of the fungal plant pathogens Cladosporium fulvum and Dothistroma septosporum reveal adaptation to different hosts and lifestyles but also signatures of common ancestry.</title>
        <authorList>
            <person name="de Wit P.J.G.M."/>
            <person name="van der Burgt A."/>
            <person name="Oekmen B."/>
            <person name="Stergiopoulos I."/>
            <person name="Abd-Elsalam K.A."/>
            <person name="Aerts A.L."/>
            <person name="Bahkali A.H."/>
            <person name="Beenen H.G."/>
            <person name="Chettri P."/>
            <person name="Cox M.P."/>
            <person name="Datema E."/>
            <person name="de Vries R.P."/>
            <person name="Dhillon B."/>
            <person name="Ganley A.R."/>
            <person name="Griffiths S.A."/>
            <person name="Guo Y."/>
            <person name="Hamelin R.C."/>
            <person name="Henrissat B."/>
            <person name="Kabir M.S."/>
            <person name="Jashni M.K."/>
            <person name="Kema G."/>
            <person name="Klaubauf S."/>
            <person name="Lapidus A."/>
            <person name="Levasseur A."/>
            <person name="Lindquist E."/>
            <person name="Mehrabi R."/>
            <person name="Ohm R.A."/>
            <person name="Owen T.J."/>
            <person name="Salamov A."/>
            <person name="Schwelm A."/>
            <person name="Schijlen E."/>
            <person name="Sun H."/>
            <person name="van den Burg H.A."/>
            <person name="van Ham R.C.H.J."/>
            <person name="Zhang S."/>
            <person name="Goodwin S.B."/>
            <person name="Grigoriev I.V."/>
            <person name="Collemare J."/>
            <person name="Bradshaw R.E."/>
        </authorList>
    </citation>
    <scope>NUCLEOTIDE SEQUENCE [LARGE SCALE GENOMIC DNA]</scope>
    <source>
        <strain evidence="3">NZE10 / CBS 128990</strain>
    </source>
</reference>
<dbReference type="EMBL" id="KB446541">
    <property type="protein sequence ID" value="EME42078.1"/>
    <property type="molecule type" value="Genomic_DNA"/>
</dbReference>
<dbReference type="HOGENOM" id="CLU_1012029_0_0_1"/>
<accession>N1PHI8</accession>
<protein>
    <submittedName>
        <fullName evidence="2">Uncharacterized protein</fullName>
    </submittedName>
</protein>
<name>N1PHI8_DOTSN</name>
<feature type="region of interest" description="Disordered" evidence="1">
    <location>
        <begin position="232"/>
        <end position="275"/>
    </location>
</feature>